<proteinExistence type="predicted"/>
<dbReference type="AlphaFoldDB" id="A0AAE1B8D4"/>
<organism evidence="2 3">
    <name type="scientific">Elysia crispata</name>
    <name type="common">lettuce slug</name>
    <dbReference type="NCBI Taxonomy" id="231223"/>
    <lineage>
        <taxon>Eukaryota</taxon>
        <taxon>Metazoa</taxon>
        <taxon>Spiralia</taxon>
        <taxon>Lophotrochozoa</taxon>
        <taxon>Mollusca</taxon>
        <taxon>Gastropoda</taxon>
        <taxon>Heterobranchia</taxon>
        <taxon>Euthyneura</taxon>
        <taxon>Panpulmonata</taxon>
        <taxon>Sacoglossa</taxon>
        <taxon>Placobranchoidea</taxon>
        <taxon>Plakobranchidae</taxon>
        <taxon>Elysia</taxon>
    </lineage>
</organism>
<evidence type="ECO:0000313" key="2">
    <source>
        <dbReference type="EMBL" id="KAK3801333.1"/>
    </source>
</evidence>
<feature type="region of interest" description="Disordered" evidence="1">
    <location>
        <begin position="1"/>
        <end position="29"/>
    </location>
</feature>
<name>A0AAE1B8D4_9GAST</name>
<keyword evidence="3" id="KW-1185">Reference proteome</keyword>
<accession>A0AAE1B8D4</accession>
<dbReference type="Proteomes" id="UP001283361">
    <property type="component" value="Unassembled WGS sequence"/>
</dbReference>
<reference evidence="2" key="1">
    <citation type="journal article" date="2023" name="G3 (Bethesda)">
        <title>A reference genome for the long-term kleptoplast-retaining sea slug Elysia crispata morphotype clarki.</title>
        <authorList>
            <person name="Eastman K.E."/>
            <person name="Pendleton A.L."/>
            <person name="Shaikh M.A."/>
            <person name="Suttiyut T."/>
            <person name="Ogas R."/>
            <person name="Tomko P."/>
            <person name="Gavelis G."/>
            <person name="Widhalm J.R."/>
            <person name="Wisecaver J.H."/>
        </authorList>
    </citation>
    <scope>NUCLEOTIDE SEQUENCE</scope>
    <source>
        <strain evidence="2">ECLA1</strain>
    </source>
</reference>
<sequence>MYKLKLSYEQKKRKRDRDRKGEKRSDDQQLPMNLQVTTYQLGASDCHDSCSDRAQLIEVKKYEHAPFLVSLDLKRMRHLVHCTNHPVCLAVMQEHLSFFFHSKNFLGLASGAEEHHIFFTYFGKRPVWTVSRKADSVMDRFIFARKLTGIAALFLSDCANHCEVDFHHSLSQIETGETIATCHVCTTPIDGFTKLKNSVRSNCNIVLCHWPWSNLFPVLGRGNP</sequence>
<gene>
    <name evidence="2" type="ORF">RRG08_049099</name>
</gene>
<comment type="caution">
    <text evidence="2">The sequence shown here is derived from an EMBL/GenBank/DDBJ whole genome shotgun (WGS) entry which is preliminary data.</text>
</comment>
<feature type="compositionally biased region" description="Basic and acidic residues" evidence="1">
    <location>
        <begin position="18"/>
        <end position="27"/>
    </location>
</feature>
<protein>
    <submittedName>
        <fullName evidence="2">Uncharacterized protein</fullName>
    </submittedName>
</protein>
<evidence type="ECO:0000256" key="1">
    <source>
        <dbReference type="SAM" id="MobiDB-lite"/>
    </source>
</evidence>
<feature type="compositionally biased region" description="Basic and acidic residues" evidence="1">
    <location>
        <begin position="1"/>
        <end position="10"/>
    </location>
</feature>
<dbReference type="EMBL" id="JAWDGP010000333">
    <property type="protein sequence ID" value="KAK3801333.1"/>
    <property type="molecule type" value="Genomic_DNA"/>
</dbReference>
<evidence type="ECO:0000313" key="3">
    <source>
        <dbReference type="Proteomes" id="UP001283361"/>
    </source>
</evidence>